<dbReference type="EMBL" id="PYJM01000001">
    <property type="protein sequence ID" value="PUA47296.1"/>
    <property type="molecule type" value="Genomic_DNA"/>
</dbReference>
<dbReference type="PANTHER" id="PTHR43236">
    <property type="entry name" value="ANTITOXIN HIGA1"/>
    <property type="match status" value="1"/>
</dbReference>
<reference evidence="2 3" key="1">
    <citation type="submission" date="2018-03" db="EMBL/GenBank/DDBJ databases">
        <title>Draft genome sequence of the plant growth promoting rhizobacterium Pseudomonas protegens strain BNJ-SS-45 isolated from wheat (Triticum aestivum) rhizosphere.</title>
        <authorList>
            <person name="Bajpai A."/>
            <person name="Shende K."/>
            <person name="Meena N."/>
            <person name="Upadhyayula S.R."/>
            <person name="Suravajhala P."/>
            <person name="Medicherla K.M."/>
            <person name="Johri B.N."/>
        </authorList>
    </citation>
    <scope>NUCLEOTIDE SEQUENCE [LARGE SCALE GENOMIC DNA]</scope>
    <source>
        <strain evidence="2 3">BNJ-SS-45</strain>
    </source>
</reference>
<dbReference type="Proteomes" id="UP000244178">
    <property type="component" value="Unassembled WGS sequence"/>
</dbReference>
<dbReference type="AlphaFoldDB" id="A0A2T6GT14"/>
<evidence type="ECO:0000259" key="1">
    <source>
        <dbReference type="Pfam" id="PF06114"/>
    </source>
</evidence>
<dbReference type="RefSeq" id="WP_108543719.1">
    <property type="nucleotide sequence ID" value="NZ_PYJM01000001.1"/>
</dbReference>
<dbReference type="Pfam" id="PF06114">
    <property type="entry name" value="Peptidase_M78"/>
    <property type="match status" value="1"/>
</dbReference>
<dbReference type="PANTHER" id="PTHR43236:SF1">
    <property type="entry name" value="BLL7220 PROTEIN"/>
    <property type="match status" value="1"/>
</dbReference>
<organism evidence="2 3">
    <name type="scientific">Pseudomonas protegens</name>
    <dbReference type="NCBI Taxonomy" id="380021"/>
    <lineage>
        <taxon>Bacteria</taxon>
        <taxon>Pseudomonadati</taxon>
        <taxon>Pseudomonadota</taxon>
        <taxon>Gammaproteobacteria</taxon>
        <taxon>Pseudomonadales</taxon>
        <taxon>Pseudomonadaceae</taxon>
        <taxon>Pseudomonas</taxon>
    </lineage>
</organism>
<feature type="domain" description="IrrE N-terminal-like" evidence="1">
    <location>
        <begin position="301"/>
        <end position="417"/>
    </location>
</feature>
<comment type="caution">
    <text evidence="2">The sequence shown here is derived from an EMBL/GenBank/DDBJ whole genome shotgun (WGS) entry which is preliminary data.</text>
</comment>
<dbReference type="Gene3D" id="1.10.10.2910">
    <property type="match status" value="1"/>
</dbReference>
<proteinExistence type="predicted"/>
<name>A0A2T6GT14_9PSED</name>
<sequence>MKIEALSTYAKGDRFEEQVFEFLSREINEGRFYAFQPECCKIFRKKGYFSRDREDFIIFDISVEVFLPGFETPSLLVLIECKNYSGKVPVGDIEEFGSKISQVAGFNAKGIFASASAFQSGTFNIARNRGFGVLRYFDQSEFRWELPRALLTGARSARARKRAEIEYALTQMDFRPTVYSAYAVTPAGFTDGWEGIWKGLDLESAFKESDLSLIRQPTLIETPRVAFISRDRIDRLAQQALKSISYIRGEVDLTKLVSREAEVSGLSVSFIEDSGSALGSITFNPLEIKIFGADSQSHLARFTLAHELGHHFLGHKRYMTREAIRAQDIDQSQLITIPKGEVERLEWQANTFASCLLMPKEDFQAAFGLLLQHLGIRNRGHGHLYLDSQRDNVIQFHAVCNSLSEYFNVSKTAIRLRMRALELLVEVGRQD</sequence>
<dbReference type="InterPro" id="IPR052345">
    <property type="entry name" value="Rad_response_metalloprotease"/>
</dbReference>
<dbReference type="InterPro" id="IPR010359">
    <property type="entry name" value="IrrE_HExxH"/>
</dbReference>
<accession>A0A2T6GT14</accession>
<evidence type="ECO:0000313" key="2">
    <source>
        <dbReference type="EMBL" id="PUA47296.1"/>
    </source>
</evidence>
<protein>
    <submittedName>
        <fullName evidence="2">Peptidase</fullName>
    </submittedName>
</protein>
<gene>
    <name evidence="2" type="ORF">C5U62_04785</name>
</gene>
<evidence type="ECO:0000313" key="3">
    <source>
        <dbReference type="Proteomes" id="UP000244178"/>
    </source>
</evidence>